<organism evidence="2">
    <name type="scientific">Arundo donax</name>
    <name type="common">Giant reed</name>
    <name type="synonym">Donax arundinaceus</name>
    <dbReference type="NCBI Taxonomy" id="35708"/>
    <lineage>
        <taxon>Eukaryota</taxon>
        <taxon>Viridiplantae</taxon>
        <taxon>Streptophyta</taxon>
        <taxon>Embryophyta</taxon>
        <taxon>Tracheophyta</taxon>
        <taxon>Spermatophyta</taxon>
        <taxon>Magnoliopsida</taxon>
        <taxon>Liliopsida</taxon>
        <taxon>Poales</taxon>
        <taxon>Poaceae</taxon>
        <taxon>PACMAD clade</taxon>
        <taxon>Arundinoideae</taxon>
        <taxon>Arundineae</taxon>
        <taxon>Arundo</taxon>
    </lineage>
</organism>
<accession>A0A0A9GUS4</accession>
<name>A0A0A9GUS4_ARUDO</name>
<proteinExistence type="predicted"/>
<evidence type="ECO:0000313" key="2">
    <source>
        <dbReference type="EMBL" id="JAE24328.1"/>
    </source>
</evidence>
<protein>
    <submittedName>
        <fullName evidence="2">Uncharacterized protein</fullName>
    </submittedName>
</protein>
<feature type="region of interest" description="Disordered" evidence="1">
    <location>
        <begin position="1"/>
        <end position="63"/>
    </location>
</feature>
<reference evidence="2" key="2">
    <citation type="journal article" date="2015" name="Data Brief">
        <title>Shoot transcriptome of the giant reed, Arundo donax.</title>
        <authorList>
            <person name="Barrero R.A."/>
            <person name="Guerrero F.D."/>
            <person name="Moolhuijzen P."/>
            <person name="Goolsby J.A."/>
            <person name="Tidwell J."/>
            <person name="Bellgard S.E."/>
            <person name="Bellgard M.I."/>
        </authorList>
    </citation>
    <scope>NUCLEOTIDE SEQUENCE</scope>
    <source>
        <tissue evidence="2">Shoot tissue taken approximately 20 cm above the soil surface</tissue>
    </source>
</reference>
<reference evidence="2" key="1">
    <citation type="submission" date="2014-09" db="EMBL/GenBank/DDBJ databases">
        <authorList>
            <person name="Magalhaes I.L.F."/>
            <person name="Oliveira U."/>
            <person name="Santos F.R."/>
            <person name="Vidigal T.H.D.A."/>
            <person name="Brescovit A.D."/>
            <person name="Santos A.J."/>
        </authorList>
    </citation>
    <scope>NUCLEOTIDE SEQUENCE</scope>
    <source>
        <tissue evidence="2">Shoot tissue taken approximately 20 cm above the soil surface</tissue>
    </source>
</reference>
<dbReference type="AlphaFoldDB" id="A0A0A9GUS4"/>
<feature type="compositionally biased region" description="Polar residues" evidence="1">
    <location>
        <begin position="11"/>
        <end position="31"/>
    </location>
</feature>
<dbReference type="EMBL" id="GBRH01173568">
    <property type="protein sequence ID" value="JAE24328.1"/>
    <property type="molecule type" value="Transcribed_RNA"/>
</dbReference>
<evidence type="ECO:0000256" key="1">
    <source>
        <dbReference type="SAM" id="MobiDB-lite"/>
    </source>
</evidence>
<sequence>MAPYLVLQDPGRQQQVSHQSPDISLTPVSSCPSPPCYIKRRSSSPCCSNHRYPPPPHLRAGGR</sequence>